<accession>A0A2P4Q415</accession>
<comment type="caution">
    <text evidence="1">The sequence shown here is derived from an EMBL/GenBank/DDBJ whole genome shotgun (WGS) entry which is preliminary data.</text>
</comment>
<dbReference type="InterPro" id="IPR043504">
    <property type="entry name" value="Peptidase_S1_PA_chymotrypsin"/>
</dbReference>
<gene>
    <name evidence="1" type="ORF">GLOIN_2v1477844</name>
</gene>
<dbReference type="EMBL" id="AUPC02000097">
    <property type="protein sequence ID" value="POG72322.1"/>
    <property type="molecule type" value="Genomic_DNA"/>
</dbReference>
<dbReference type="VEuPathDB" id="FungiDB:RhiirFUN_001792"/>
<organism evidence="1 2">
    <name type="scientific">Rhizophagus irregularis (strain DAOM 181602 / DAOM 197198 / MUCL 43194)</name>
    <name type="common">Arbuscular mycorrhizal fungus</name>
    <name type="synonym">Glomus intraradices</name>
    <dbReference type="NCBI Taxonomy" id="747089"/>
    <lineage>
        <taxon>Eukaryota</taxon>
        <taxon>Fungi</taxon>
        <taxon>Fungi incertae sedis</taxon>
        <taxon>Mucoromycota</taxon>
        <taxon>Glomeromycotina</taxon>
        <taxon>Glomeromycetes</taxon>
        <taxon>Glomerales</taxon>
        <taxon>Glomeraceae</taxon>
        <taxon>Rhizophagus</taxon>
    </lineage>
</organism>
<name>A0A2P4Q415_RHIID</name>
<protein>
    <recommendedName>
        <fullName evidence="3">Serine protease</fullName>
    </recommendedName>
</protein>
<evidence type="ECO:0000313" key="1">
    <source>
        <dbReference type="EMBL" id="POG72322.1"/>
    </source>
</evidence>
<keyword evidence="2" id="KW-1185">Reference proteome</keyword>
<evidence type="ECO:0000313" key="2">
    <source>
        <dbReference type="Proteomes" id="UP000018888"/>
    </source>
</evidence>
<dbReference type="SUPFAM" id="SSF50494">
    <property type="entry name" value="Trypsin-like serine proteases"/>
    <property type="match status" value="1"/>
</dbReference>
<reference evidence="1 2" key="1">
    <citation type="journal article" date="2013" name="Proc. Natl. Acad. Sci. U.S.A.">
        <title>Genome of an arbuscular mycorrhizal fungus provides insight into the oldest plant symbiosis.</title>
        <authorList>
            <person name="Tisserant E."/>
            <person name="Malbreil M."/>
            <person name="Kuo A."/>
            <person name="Kohler A."/>
            <person name="Symeonidi A."/>
            <person name="Balestrini R."/>
            <person name="Charron P."/>
            <person name="Duensing N."/>
            <person name="Frei Dit Frey N."/>
            <person name="Gianinazzi-Pearson V."/>
            <person name="Gilbert L.B."/>
            <person name="Handa Y."/>
            <person name="Herr J.R."/>
            <person name="Hijri M."/>
            <person name="Koul R."/>
            <person name="Kawaguchi M."/>
            <person name="Krajinski F."/>
            <person name="Lammers P.J."/>
            <person name="Masclaux F.G."/>
            <person name="Murat C."/>
            <person name="Morin E."/>
            <person name="Ndikumana S."/>
            <person name="Pagni M."/>
            <person name="Petitpierre D."/>
            <person name="Requena N."/>
            <person name="Rosikiewicz P."/>
            <person name="Riley R."/>
            <person name="Saito K."/>
            <person name="San Clemente H."/>
            <person name="Shapiro H."/>
            <person name="van Tuinen D."/>
            <person name="Becard G."/>
            <person name="Bonfante P."/>
            <person name="Paszkowski U."/>
            <person name="Shachar-Hill Y.Y."/>
            <person name="Tuskan G.A."/>
            <person name="Young P.W."/>
            <person name="Sanders I.R."/>
            <person name="Henrissat B."/>
            <person name="Rensing S.A."/>
            <person name="Grigoriev I.V."/>
            <person name="Corradi N."/>
            <person name="Roux C."/>
            <person name="Martin F."/>
        </authorList>
    </citation>
    <scope>NUCLEOTIDE SEQUENCE [LARGE SCALE GENOMIC DNA]</scope>
    <source>
        <strain evidence="1 2">DAOM 197198</strain>
    </source>
</reference>
<proteinExistence type="predicted"/>
<reference evidence="1 2" key="2">
    <citation type="journal article" date="2018" name="New Phytol.">
        <title>High intraspecific genome diversity in the model arbuscular mycorrhizal symbiont Rhizophagus irregularis.</title>
        <authorList>
            <person name="Chen E.C.H."/>
            <person name="Morin E."/>
            <person name="Beaudet D."/>
            <person name="Noel J."/>
            <person name="Yildirir G."/>
            <person name="Ndikumana S."/>
            <person name="Charron P."/>
            <person name="St-Onge C."/>
            <person name="Giorgi J."/>
            <person name="Kruger M."/>
            <person name="Marton T."/>
            <person name="Ropars J."/>
            <person name="Grigoriev I.V."/>
            <person name="Hainaut M."/>
            <person name="Henrissat B."/>
            <person name="Roux C."/>
            <person name="Martin F."/>
            <person name="Corradi N."/>
        </authorList>
    </citation>
    <scope>NUCLEOTIDE SEQUENCE [LARGE SCALE GENOMIC DNA]</scope>
    <source>
        <strain evidence="1 2">DAOM 197198</strain>
    </source>
</reference>
<evidence type="ECO:0008006" key="3">
    <source>
        <dbReference type="Google" id="ProtNLM"/>
    </source>
</evidence>
<sequence>MLKLRSAKTVREYYDNAIKKDSIKGHTTIKSLLYEEIENIPDYGINKYGKKLIRNVSAYVKRRHRYIFNTNFLEKGEEKSARKTIREYLYRYVQDNESDSEDRTDGTNEMTPNERDEELVALLEIDENELDYTSFNNLMKIKVNNPGIVDPISADFDEIIERLSKLEQKLSIEKELHSYVTGLQRLKLLFKNIVPVVGDRRIRAVEDLDLYKKIGIASRHLMKEYKNKVPLSITCPGKVEGKDYILATVKLPRGTPVYNLPVEYNGFPVIVDYGAMKASTSETSDRCRKYHENLKPGISISDSKCYEAFTLGTLFTAESQSGKKYLLTVNHGVKEDTPRCATVTKYKDLSIDKHGQLLDFAFCEVDNERGLLATNKPCGSDIIIEELHSTLDYEESDIIPVQKVGRTTGHTAGIMENLMQEAIVTETFKKDTYAKMLIVTNHFGDLGDSGAPVYDDDGLWGIYQSTSDSKYMSGVVPIDLILQKIYEKEHVNFDLLVNEGNVDEENGKMDINHKSFDILINIPRKYHRRQDIEYFLRKKWCYFVNGI</sequence>
<dbReference type="Gene3D" id="2.40.10.10">
    <property type="entry name" value="Trypsin-like serine proteases"/>
    <property type="match status" value="1"/>
</dbReference>
<dbReference type="InterPro" id="IPR009003">
    <property type="entry name" value="Peptidase_S1_PA"/>
</dbReference>
<dbReference type="AlphaFoldDB" id="A0A2P4Q415"/>
<dbReference type="Proteomes" id="UP000018888">
    <property type="component" value="Unassembled WGS sequence"/>
</dbReference>